<evidence type="ECO:0000313" key="5">
    <source>
        <dbReference type="EMBL" id="MFC4675484.1"/>
    </source>
</evidence>
<dbReference type="PANTHER" id="PTHR43685:SF5">
    <property type="entry name" value="GLYCOSYLTRANSFERASE EPSE-RELATED"/>
    <property type="match status" value="1"/>
</dbReference>
<dbReference type="Gene3D" id="3.90.550.10">
    <property type="entry name" value="Spore Coat Polysaccharide Biosynthesis Protein SpsA, Chain A"/>
    <property type="match status" value="1"/>
</dbReference>
<sequence>MSKVSILMPVYNAGQYLSEAIDSICSQSFKDWELILINDGSTDNSETIISRYSDNRMYYIKNPVNLGLIKTLNKGIDFCGGEYIARMDADDISFPERLRKQIDFMDAHPDYLMCGTNAAVINSRGGRTGKIRNLPDNDLLQISLLFSPSFVHPSVMIRREVLLENRYDEAYKHVEDYELWCRIAKHGKVANLEDELLAYRWHDSNVSVLNNEIQDKLKDKIISDELGMLDITPTDEELFCHRITFSLYSLGNKQEVPVPRFNDISGWFSKLIRQNRIKRTYNQKGFVAFLWARWIVLCVSQKKYGGIIPPFASLKPTVLMKLLKLMFFLRNK</sequence>
<evidence type="ECO:0000313" key="6">
    <source>
        <dbReference type="Proteomes" id="UP001596023"/>
    </source>
</evidence>
<feature type="domain" description="Glycosyltransferase 2-like" evidence="4">
    <location>
        <begin position="5"/>
        <end position="162"/>
    </location>
</feature>
<dbReference type="RefSeq" id="WP_379998762.1">
    <property type="nucleotide sequence ID" value="NZ_JBHSGN010000103.1"/>
</dbReference>
<organism evidence="5 6">
    <name type="scientific">Dysgonomonas termitidis</name>
    <dbReference type="NCBI Taxonomy" id="1516126"/>
    <lineage>
        <taxon>Bacteria</taxon>
        <taxon>Pseudomonadati</taxon>
        <taxon>Bacteroidota</taxon>
        <taxon>Bacteroidia</taxon>
        <taxon>Bacteroidales</taxon>
        <taxon>Dysgonomonadaceae</taxon>
        <taxon>Dysgonomonas</taxon>
    </lineage>
</organism>
<dbReference type="InterPro" id="IPR050834">
    <property type="entry name" value="Glycosyltransf_2"/>
</dbReference>
<comment type="similarity">
    <text evidence="1">Belongs to the glycosyltransferase 2 family.</text>
</comment>
<evidence type="ECO:0000256" key="1">
    <source>
        <dbReference type="ARBA" id="ARBA00006739"/>
    </source>
</evidence>
<dbReference type="EMBL" id="JBHSGN010000103">
    <property type="protein sequence ID" value="MFC4675484.1"/>
    <property type="molecule type" value="Genomic_DNA"/>
</dbReference>
<keyword evidence="6" id="KW-1185">Reference proteome</keyword>
<dbReference type="Pfam" id="PF00535">
    <property type="entry name" value="Glycos_transf_2"/>
    <property type="match status" value="1"/>
</dbReference>
<keyword evidence="2" id="KW-0328">Glycosyltransferase</keyword>
<dbReference type="SUPFAM" id="SSF53448">
    <property type="entry name" value="Nucleotide-diphospho-sugar transferases"/>
    <property type="match status" value="1"/>
</dbReference>
<evidence type="ECO:0000259" key="4">
    <source>
        <dbReference type="Pfam" id="PF00535"/>
    </source>
</evidence>
<dbReference type="InterPro" id="IPR029044">
    <property type="entry name" value="Nucleotide-diphossugar_trans"/>
</dbReference>
<evidence type="ECO:0000256" key="3">
    <source>
        <dbReference type="ARBA" id="ARBA00022679"/>
    </source>
</evidence>
<protein>
    <submittedName>
        <fullName evidence="5">Glycosyltransferase family 2 protein</fullName>
    </submittedName>
</protein>
<dbReference type="InterPro" id="IPR001173">
    <property type="entry name" value="Glyco_trans_2-like"/>
</dbReference>
<keyword evidence="3" id="KW-0808">Transferase</keyword>
<gene>
    <name evidence="5" type="ORF">ACFO6W_17465</name>
</gene>
<accession>A0ABV9KZW3</accession>
<reference evidence="6" key="1">
    <citation type="journal article" date="2019" name="Int. J. Syst. Evol. Microbiol.">
        <title>The Global Catalogue of Microorganisms (GCM) 10K type strain sequencing project: providing services to taxonomists for standard genome sequencing and annotation.</title>
        <authorList>
            <consortium name="The Broad Institute Genomics Platform"/>
            <consortium name="The Broad Institute Genome Sequencing Center for Infectious Disease"/>
            <person name="Wu L."/>
            <person name="Ma J."/>
        </authorList>
    </citation>
    <scope>NUCLEOTIDE SEQUENCE [LARGE SCALE GENOMIC DNA]</scope>
    <source>
        <strain evidence="6">CCUG 66188</strain>
    </source>
</reference>
<dbReference type="Proteomes" id="UP001596023">
    <property type="component" value="Unassembled WGS sequence"/>
</dbReference>
<evidence type="ECO:0000256" key="2">
    <source>
        <dbReference type="ARBA" id="ARBA00022676"/>
    </source>
</evidence>
<dbReference type="PANTHER" id="PTHR43685">
    <property type="entry name" value="GLYCOSYLTRANSFERASE"/>
    <property type="match status" value="1"/>
</dbReference>
<name>A0ABV9KZW3_9BACT</name>
<proteinExistence type="inferred from homology"/>
<comment type="caution">
    <text evidence="5">The sequence shown here is derived from an EMBL/GenBank/DDBJ whole genome shotgun (WGS) entry which is preliminary data.</text>
</comment>